<dbReference type="STRING" id="713588.SAMN05421789_101210"/>
<dbReference type="InterPro" id="IPR026350">
    <property type="entry name" value="GxxExxY"/>
</dbReference>
<dbReference type="EMBL" id="FTOI01000001">
    <property type="protein sequence ID" value="SIS45314.1"/>
    <property type="molecule type" value="Genomic_DNA"/>
</dbReference>
<dbReference type="Pfam" id="PF13366">
    <property type="entry name" value="PDDEXK_3"/>
    <property type="match status" value="1"/>
</dbReference>
<accession>A0A1N7J7N2</accession>
<dbReference type="RefSeq" id="WP_076384484.1">
    <property type="nucleotide sequence ID" value="NZ_FTOI01000001.1"/>
</dbReference>
<dbReference type="AlphaFoldDB" id="A0A1N7J7N2"/>
<reference evidence="2" key="1">
    <citation type="submission" date="2017-01" db="EMBL/GenBank/DDBJ databases">
        <authorList>
            <person name="Varghese N."/>
            <person name="Submissions S."/>
        </authorList>
    </citation>
    <scope>NUCLEOTIDE SEQUENCE [LARGE SCALE GENOMIC DNA]</scope>
    <source>
        <strain evidence="2">DSM 23145</strain>
    </source>
</reference>
<dbReference type="OrthoDB" id="9806869at2"/>
<dbReference type="NCBIfam" id="TIGR04256">
    <property type="entry name" value="GxxExxY"/>
    <property type="match status" value="1"/>
</dbReference>
<organism evidence="1 2">
    <name type="scientific">Kaistella chaponensis</name>
    <dbReference type="NCBI Taxonomy" id="713588"/>
    <lineage>
        <taxon>Bacteria</taxon>
        <taxon>Pseudomonadati</taxon>
        <taxon>Bacteroidota</taxon>
        <taxon>Flavobacteriia</taxon>
        <taxon>Flavobacteriales</taxon>
        <taxon>Weeksellaceae</taxon>
        <taxon>Chryseobacterium group</taxon>
        <taxon>Kaistella</taxon>
    </lineage>
</organism>
<dbReference type="Proteomes" id="UP000185839">
    <property type="component" value="Unassembled WGS sequence"/>
</dbReference>
<gene>
    <name evidence="1" type="ORF">SAMN05421789_101210</name>
</gene>
<name>A0A1N7J7N2_9FLAO</name>
<proteinExistence type="predicted"/>
<protein>
    <submittedName>
        <fullName evidence="1">GxxExxY protein</fullName>
    </submittedName>
</protein>
<sequence length="126" mass="14884">MEEKIIYKDESFKIIGICMNIHSIMGHGFLEAVYAEVLEKEFIKNNIPYQREVRLDLFFNGEKLDKKYKADFVCFGHIILEIKSVSFLHESFTRQTLNYLKATNKKLGLLINFGEKSLRYKRIINL</sequence>
<evidence type="ECO:0000313" key="1">
    <source>
        <dbReference type="EMBL" id="SIS45314.1"/>
    </source>
</evidence>
<keyword evidence="2" id="KW-1185">Reference proteome</keyword>
<evidence type="ECO:0000313" key="2">
    <source>
        <dbReference type="Proteomes" id="UP000185839"/>
    </source>
</evidence>